<name>A0ABU7RDW1_9BACT</name>
<dbReference type="InterPro" id="IPR024775">
    <property type="entry name" value="DinB-like"/>
</dbReference>
<dbReference type="RefSeq" id="WP_330973524.1">
    <property type="nucleotide sequence ID" value="NZ_JAZGLY010000001.1"/>
</dbReference>
<accession>A0ABU7RDW1</accession>
<organism evidence="2 3">
    <name type="scientific">Niabella digestorum</name>
    <dbReference type="NCBI Taxonomy" id="3117701"/>
    <lineage>
        <taxon>Bacteria</taxon>
        <taxon>Pseudomonadati</taxon>
        <taxon>Bacteroidota</taxon>
        <taxon>Chitinophagia</taxon>
        <taxon>Chitinophagales</taxon>
        <taxon>Chitinophagaceae</taxon>
        <taxon>Niabella</taxon>
    </lineage>
</organism>
<dbReference type="Proteomes" id="UP001357452">
    <property type="component" value="Unassembled WGS sequence"/>
</dbReference>
<keyword evidence="3" id="KW-1185">Reference proteome</keyword>
<comment type="caution">
    <text evidence="2">The sequence shown here is derived from an EMBL/GenBank/DDBJ whole genome shotgun (WGS) entry which is preliminary data.</text>
</comment>
<gene>
    <name evidence="2" type="ORF">V2H41_02420</name>
</gene>
<evidence type="ECO:0000259" key="1">
    <source>
        <dbReference type="Pfam" id="PF12867"/>
    </source>
</evidence>
<feature type="domain" description="DinB-like" evidence="1">
    <location>
        <begin position="16"/>
        <end position="144"/>
    </location>
</feature>
<protein>
    <submittedName>
        <fullName evidence="2">DinB family protein</fullName>
    </submittedName>
</protein>
<sequence length="153" mass="17233">MFILDNINTINKKIVEIVSETELDVINKIPEGFNNNIAWNFGHIVISSYSLAFLATGADTSIQLPYVEQYKRGSSPQGPVSQEEINELISLADNFTAEVRAALDANKFSHINTYTTQTFGVPITNINDMLTTIAMHNTLHWQIIKDYKRILKS</sequence>
<evidence type="ECO:0000313" key="2">
    <source>
        <dbReference type="EMBL" id="MEE6186121.1"/>
    </source>
</evidence>
<dbReference type="EMBL" id="JAZGLY010000001">
    <property type="protein sequence ID" value="MEE6186121.1"/>
    <property type="molecule type" value="Genomic_DNA"/>
</dbReference>
<dbReference type="Gene3D" id="1.20.120.450">
    <property type="entry name" value="dinb family like domain"/>
    <property type="match status" value="1"/>
</dbReference>
<proteinExistence type="predicted"/>
<dbReference type="SUPFAM" id="SSF109854">
    <property type="entry name" value="DinB/YfiT-like putative metalloenzymes"/>
    <property type="match status" value="1"/>
</dbReference>
<dbReference type="InterPro" id="IPR034660">
    <property type="entry name" value="DinB/YfiT-like"/>
</dbReference>
<reference evidence="2 3" key="1">
    <citation type="submission" date="2024-01" db="EMBL/GenBank/DDBJ databases">
        <title>Niabella digestum sp. nov., isolated from waste digestion system.</title>
        <authorList>
            <person name="Zhang L."/>
        </authorList>
    </citation>
    <scope>NUCLEOTIDE SEQUENCE [LARGE SCALE GENOMIC DNA]</scope>
    <source>
        <strain evidence="2 3">A18</strain>
    </source>
</reference>
<evidence type="ECO:0000313" key="3">
    <source>
        <dbReference type="Proteomes" id="UP001357452"/>
    </source>
</evidence>
<dbReference type="Pfam" id="PF12867">
    <property type="entry name" value="DinB_2"/>
    <property type="match status" value="1"/>
</dbReference>